<keyword evidence="2" id="KW-1185">Reference proteome</keyword>
<sequence>MYVIPRVAVCPTVCKSQGCLADGRCCHPECLGNCLEPNDPGKCVACRNFNLEGKCVEACPPGYYRYKGWRCVTFDFCQDLHNKCKIARQSGCHVIHNEECVPDCPSGYTVNSSNLHCTPCAGQCPKICDFTNPKTIDSMTAIQDLRGCTVVNGSLVISIRGGNNIAAELEANLGLIEEISGFLKIRRSYALVSLSFFRKLRLIRGQTLETGNYLLRPGQPGPPAIHKDGGHLGAKGLRRRRTTSRPRQMATRLLVEEDVLKFSYIKTDNNKIALKWSPTVSSIIAIFWFMLFYKEAPPSNADRSLTGQDACGSNSWTVVDGPPPRQSSRSKIIYAADHFHAFHHPDPCIRSLTLLIPNLREVEAALLEPNGNITHWQGLKVPFRAGSPPPESEDIQKNNDSKNEDVNSQCCKCPKTDSQIQKEVEETAFRKTFENYLHNEVFVSRPLKECSVAAYYVSGSTAPGAKADDIVGPVSHELIEKSTVLLRWQEPQQPNGLILLYEVNYGHPGDPEEHHQCISRKHFARDQGCKLRGLQPGNYSVRVRATSLSGNGSWTEPSYFYVPDYLNTPPNLVGVIVPIIFTVVLIGVIGGTYILIKKKQTERPTGPLYASSNPEYLSANDA</sequence>
<dbReference type="EMBL" id="CM037618">
    <property type="protein sequence ID" value="KAH7998962.1"/>
    <property type="molecule type" value="Genomic_DNA"/>
</dbReference>
<accession>A0ACB8F1D0</accession>
<proteinExistence type="predicted"/>
<reference evidence="1" key="1">
    <citation type="submission" date="2021-08" db="EMBL/GenBank/DDBJ databases">
        <title>The first chromosome-level gecko genome reveals the dynamic sex chromosomes of Neotropical dwarf geckos (Sphaerodactylidae: Sphaerodactylus).</title>
        <authorList>
            <person name="Pinto B.J."/>
            <person name="Keating S.E."/>
            <person name="Gamble T."/>
        </authorList>
    </citation>
    <scope>NUCLEOTIDE SEQUENCE</scope>
    <source>
        <strain evidence="1">TG3544</strain>
    </source>
</reference>
<evidence type="ECO:0000313" key="2">
    <source>
        <dbReference type="Proteomes" id="UP000827872"/>
    </source>
</evidence>
<protein>
    <submittedName>
        <fullName evidence="1">Uncharacterized protein</fullName>
    </submittedName>
</protein>
<dbReference type="Proteomes" id="UP000827872">
    <property type="component" value="Linkage Group LG05"/>
</dbReference>
<evidence type="ECO:0000313" key="1">
    <source>
        <dbReference type="EMBL" id="KAH7998962.1"/>
    </source>
</evidence>
<name>A0ACB8F1D0_9SAUR</name>
<organism evidence="1 2">
    <name type="scientific">Sphaerodactylus townsendi</name>
    <dbReference type="NCBI Taxonomy" id="933632"/>
    <lineage>
        <taxon>Eukaryota</taxon>
        <taxon>Metazoa</taxon>
        <taxon>Chordata</taxon>
        <taxon>Craniata</taxon>
        <taxon>Vertebrata</taxon>
        <taxon>Euteleostomi</taxon>
        <taxon>Lepidosauria</taxon>
        <taxon>Squamata</taxon>
        <taxon>Bifurcata</taxon>
        <taxon>Gekkota</taxon>
        <taxon>Sphaerodactylidae</taxon>
        <taxon>Sphaerodactylus</taxon>
    </lineage>
</organism>
<comment type="caution">
    <text evidence="1">The sequence shown here is derived from an EMBL/GenBank/DDBJ whole genome shotgun (WGS) entry which is preliminary data.</text>
</comment>
<gene>
    <name evidence="1" type="ORF">K3G42_003229</name>
</gene>